<dbReference type="AlphaFoldDB" id="A0A0R3NCS1"/>
<dbReference type="Gene3D" id="3.40.50.2000">
    <property type="entry name" value="Glycogen Phosphorylase B"/>
    <property type="match status" value="2"/>
</dbReference>
<proteinExistence type="predicted"/>
<reference evidence="4 5" key="1">
    <citation type="submission" date="2014-03" db="EMBL/GenBank/DDBJ databases">
        <title>Bradyrhizobium valentinum sp. nov., isolated from effective nodules of Lupinus mariae-josephae, a lupine endemic of basic-lime soils in Eastern Spain.</title>
        <authorList>
            <person name="Duran D."/>
            <person name="Rey L."/>
            <person name="Navarro A."/>
            <person name="Busquets A."/>
            <person name="Imperial J."/>
            <person name="Ruiz-Argueso T."/>
        </authorList>
    </citation>
    <scope>NUCLEOTIDE SEQUENCE [LARGE SCALE GENOMIC DNA]</scope>
    <source>
        <strain evidence="4 5">Ro19</strain>
    </source>
</reference>
<accession>A0A0R3NCS1</accession>
<dbReference type="Pfam" id="PF13439">
    <property type="entry name" value="Glyco_transf_4"/>
    <property type="match status" value="1"/>
</dbReference>
<evidence type="ECO:0000256" key="1">
    <source>
        <dbReference type="ARBA" id="ARBA00022679"/>
    </source>
</evidence>
<evidence type="ECO:0000259" key="2">
    <source>
        <dbReference type="Pfam" id="PF00534"/>
    </source>
</evidence>
<keyword evidence="1" id="KW-0808">Transferase</keyword>
<evidence type="ECO:0008006" key="6">
    <source>
        <dbReference type="Google" id="ProtNLM"/>
    </source>
</evidence>
<feature type="domain" description="Glycosyl transferase family 1" evidence="2">
    <location>
        <begin position="252"/>
        <end position="340"/>
    </location>
</feature>
<dbReference type="PANTHER" id="PTHR46401:SF2">
    <property type="entry name" value="GLYCOSYLTRANSFERASE WBBK-RELATED"/>
    <property type="match status" value="1"/>
</dbReference>
<protein>
    <recommendedName>
        <fullName evidence="6">Glycosyl transferase family 1</fullName>
    </recommendedName>
</protein>
<evidence type="ECO:0000259" key="3">
    <source>
        <dbReference type="Pfam" id="PF13439"/>
    </source>
</evidence>
<dbReference type="GO" id="GO:0016757">
    <property type="term" value="F:glycosyltransferase activity"/>
    <property type="evidence" value="ECO:0007669"/>
    <property type="project" value="InterPro"/>
</dbReference>
<organism evidence="4 5">
    <name type="scientific">Bradyrhizobium retamae</name>
    <dbReference type="NCBI Taxonomy" id="1300035"/>
    <lineage>
        <taxon>Bacteria</taxon>
        <taxon>Pseudomonadati</taxon>
        <taxon>Pseudomonadota</taxon>
        <taxon>Alphaproteobacteria</taxon>
        <taxon>Hyphomicrobiales</taxon>
        <taxon>Nitrobacteraceae</taxon>
        <taxon>Bradyrhizobium</taxon>
    </lineage>
</organism>
<dbReference type="RefSeq" id="WP_057843464.1">
    <property type="nucleotide sequence ID" value="NZ_LLYA01000112.1"/>
</dbReference>
<dbReference type="SUPFAM" id="SSF53756">
    <property type="entry name" value="UDP-Glycosyltransferase/glycogen phosphorylase"/>
    <property type="match status" value="1"/>
</dbReference>
<dbReference type="EMBL" id="LLYA01000112">
    <property type="protein sequence ID" value="KRR27616.1"/>
    <property type="molecule type" value="Genomic_DNA"/>
</dbReference>
<sequence>MTPPQGRALRILMTADAVGGVWIYASTLARALCRKGFEVVLVTLGPEPRGDQLDAVTGISGLTLEITDLALEWIDPEGLDSERAADRLASIERRVQPDVVHLNSYREAMYEWRSPVVVVAHSCVRSWWHACRDEEPTEPRWLEYMAHVHAGLAAADRWVAPTGAFRDTISRLYRPGSRGLAIWNGIVPYPSRARKQPFILAAGRQWDEAKNLSVLGDIAPGVPWPIHTIGATSVGSDNASAAALPHSEGLRELSHDALLETMQRASILASPAVYEPFGLAVLEAAAAGCALVLSDIDSFRELWDEAALFVDARDKAEWQAALASLTRNEALREELQHRAARRARRYSLRETVSAYIELYEDISSGGRTIKRKPHPNSAEARL</sequence>
<dbReference type="GO" id="GO:0009103">
    <property type="term" value="P:lipopolysaccharide biosynthetic process"/>
    <property type="evidence" value="ECO:0007669"/>
    <property type="project" value="TreeGrafter"/>
</dbReference>
<evidence type="ECO:0000313" key="5">
    <source>
        <dbReference type="Proteomes" id="UP000052023"/>
    </source>
</evidence>
<evidence type="ECO:0000313" key="4">
    <source>
        <dbReference type="EMBL" id="KRR27616.1"/>
    </source>
</evidence>
<gene>
    <name evidence="4" type="ORF">CQ13_04315</name>
</gene>
<dbReference type="Proteomes" id="UP000052023">
    <property type="component" value="Unassembled WGS sequence"/>
</dbReference>
<dbReference type="InterPro" id="IPR028098">
    <property type="entry name" value="Glyco_trans_4-like_N"/>
</dbReference>
<name>A0A0R3NCS1_9BRAD</name>
<dbReference type="Pfam" id="PF00534">
    <property type="entry name" value="Glycos_transf_1"/>
    <property type="match status" value="1"/>
</dbReference>
<dbReference type="OrthoDB" id="7847955at2"/>
<dbReference type="InterPro" id="IPR001296">
    <property type="entry name" value="Glyco_trans_1"/>
</dbReference>
<keyword evidence="5" id="KW-1185">Reference proteome</keyword>
<dbReference type="PANTHER" id="PTHR46401">
    <property type="entry name" value="GLYCOSYLTRANSFERASE WBBK-RELATED"/>
    <property type="match status" value="1"/>
</dbReference>
<comment type="caution">
    <text evidence="4">The sequence shown here is derived from an EMBL/GenBank/DDBJ whole genome shotgun (WGS) entry which is preliminary data.</text>
</comment>
<feature type="domain" description="Glycosyltransferase subfamily 4-like N-terminal" evidence="3">
    <location>
        <begin position="18"/>
        <end position="186"/>
    </location>
</feature>
<dbReference type="CDD" id="cd03801">
    <property type="entry name" value="GT4_PimA-like"/>
    <property type="match status" value="1"/>
</dbReference>